<proteinExistence type="predicted"/>
<evidence type="ECO:0008006" key="3">
    <source>
        <dbReference type="Google" id="ProtNLM"/>
    </source>
</evidence>
<accession>C0E259</accession>
<dbReference type="EMBL" id="ACEB01000017">
    <property type="protein sequence ID" value="EEG27401.1"/>
    <property type="molecule type" value="Genomic_DNA"/>
</dbReference>
<comment type="caution">
    <text evidence="1">The sequence shown here is derived from an EMBL/GenBank/DDBJ whole genome shotgun (WGS) entry which is preliminary data.</text>
</comment>
<dbReference type="Proteomes" id="UP000006247">
    <property type="component" value="Unassembled WGS sequence"/>
</dbReference>
<dbReference type="HOGENOM" id="CLU_2218664_0_0_11"/>
<sequence>MVTAVATIQVLRRTRDKFGDLTAPVPVLTITGARIAWAQATVDTDRKMVVSTRPTVYIKRQAPDIRTGDIIEGFGRKLKVIESQLWEHPRREGVIVGTAVICEEVR</sequence>
<protein>
    <recommendedName>
        <fullName evidence="3">Phage head-tail adaptor</fullName>
    </recommendedName>
</protein>
<reference evidence="1 2" key="1">
    <citation type="submission" date="2009-01" db="EMBL/GenBank/DDBJ databases">
        <authorList>
            <person name="Fulton L."/>
            <person name="Clifton S."/>
            <person name="Chinwalla A.T."/>
            <person name="Mitreva M."/>
            <person name="Sodergren E."/>
            <person name="Weinstock G."/>
            <person name="Clifton S."/>
            <person name="Dooling D.J."/>
            <person name="Fulton B."/>
            <person name="Minx P."/>
            <person name="Pepin K.H."/>
            <person name="Johnson M."/>
            <person name="Bhonagiri V."/>
            <person name="Nash W.E."/>
            <person name="Mardis E.R."/>
            <person name="Wilson R.K."/>
        </authorList>
    </citation>
    <scope>NUCLEOTIDE SEQUENCE [LARGE SCALE GENOMIC DNA]</scope>
    <source>
        <strain evidence="1 2">ATCC 33806</strain>
    </source>
</reference>
<organism evidence="1 2">
    <name type="scientific">Corynebacterium matruchotii ATCC 33806</name>
    <dbReference type="NCBI Taxonomy" id="566549"/>
    <lineage>
        <taxon>Bacteria</taxon>
        <taxon>Bacillati</taxon>
        <taxon>Actinomycetota</taxon>
        <taxon>Actinomycetes</taxon>
        <taxon>Mycobacteriales</taxon>
        <taxon>Corynebacteriaceae</taxon>
        <taxon>Corynebacterium</taxon>
    </lineage>
</organism>
<name>C0E259_9CORY</name>
<evidence type="ECO:0000313" key="2">
    <source>
        <dbReference type="Proteomes" id="UP000006247"/>
    </source>
</evidence>
<gene>
    <name evidence="1" type="ORF">CORMATOL_01064</name>
</gene>
<evidence type="ECO:0000313" key="1">
    <source>
        <dbReference type="EMBL" id="EEG27401.1"/>
    </source>
</evidence>
<dbReference type="AlphaFoldDB" id="C0E259"/>